<evidence type="ECO:0000256" key="5">
    <source>
        <dbReference type="ARBA" id="ARBA00023306"/>
    </source>
</evidence>
<dbReference type="GO" id="GO:0031145">
    <property type="term" value="P:anaphase-promoting complex-dependent catabolic process"/>
    <property type="evidence" value="ECO:0007669"/>
    <property type="project" value="InterPro"/>
</dbReference>
<dbReference type="PANTHER" id="PTHR12936:SF0">
    <property type="entry name" value="ANAPHASE-PROMOTING COMPLEX SUBUNIT 10"/>
    <property type="match status" value="1"/>
</dbReference>
<dbReference type="Gene3D" id="2.60.120.260">
    <property type="entry name" value="Galactose-binding domain-like"/>
    <property type="match status" value="1"/>
</dbReference>
<comment type="similarity">
    <text evidence="1">Belongs to the APC10 family.</text>
</comment>
<name>G0U4V1_TRYVY</name>
<accession>G0U4V1</accession>
<dbReference type="GO" id="GO:0005680">
    <property type="term" value="C:anaphase-promoting complex"/>
    <property type="evidence" value="ECO:0007669"/>
    <property type="project" value="InterPro"/>
</dbReference>
<dbReference type="GO" id="GO:0051301">
    <property type="term" value="P:cell division"/>
    <property type="evidence" value="ECO:0007669"/>
    <property type="project" value="UniProtKB-KW"/>
</dbReference>
<dbReference type="InterPro" id="IPR008979">
    <property type="entry name" value="Galactose-bd-like_sf"/>
</dbReference>
<evidence type="ECO:0000256" key="3">
    <source>
        <dbReference type="ARBA" id="ARBA00022776"/>
    </source>
</evidence>
<protein>
    <submittedName>
        <fullName evidence="7">Putative anaphase promoting complex, subunit 10-like protein</fullName>
    </submittedName>
</protein>
<dbReference type="CDD" id="cd08366">
    <property type="entry name" value="APC10"/>
    <property type="match status" value="1"/>
</dbReference>
<keyword evidence="5" id="KW-0131">Cell cycle</keyword>
<dbReference type="OMA" id="QAGTHSG"/>
<keyword evidence="3" id="KW-0498">Mitosis</keyword>
<feature type="domain" description="DOC" evidence="6">
    <location>
        <begin position="22"/>
        <end position="230"/>
    </location>
</feature>
<dbReference type="InterPro" id="IPR004939">
    <property type="entry name" value="APC_su10/DOC_dom"/>
</dbReference>
<dbReference type="SMART" id="SM01337">
    <property type="entry name" value="APC10"/>
    <property type="match status" value="1"/>
</dbReference>
<sequence length="230" mass="25818">MHLERASVGEDANEIDNAAANPNNNIVCVLNDEQLIMFEKQEALVALRDAVWSVSSAKHGNGVTCLLDRSHDTYWQSDGVVPHIISIDFSRLTPVAAVALYLDYKEDKSYTPRKTRVQAGTHSGDMADIAVVTIDNPEGWVLIKTTSEPEVQGHWEADLEEQGARESELLETNDYSDFRENGVWCTHLRVVLEENLQEGRDCHVRGLRVLGHVRRSSFTTAAFRQSMVLR</sequence>
<gene>
    <name evidence="7" type="ORF">TVY486_1015080</name>
</gene>
<dbReference type="VEuPathDB" id="TriTrypDB:TvY486_1015080"/>
<reference evidence="7" key="1">
    <citation type="journal article" date="2012" name="Proc. Natl. Acad. Sci. U.S.A.">
        <title>Antigenic diversity is generated by distinct evolutionary mechanisms in African trypanosome species.</title>
        <authorList>
            <person name="Jackson A.P."/>
            <person name="Berry A."/>
            <person name="Aslett M."/>
            <person name="Allison H.C."/>
            <person name="Burton P."/>
            <person name="Vavrova-Anderson J."/>
            <person name="Brown R."/>
            <person name="Browne H."/>
            <person name="Corton N."/>
            <person name="Hauser H."/>
            <person name="Gamble J."/>
            <person name="Gilderthorp R."/>
            <person name="Marcello L."/>
            <person name="McQuillan J."/>
            <person name="Otto T.D."/>
            <person name="Quail M.A."/>
            <person name="Sanders M.J."/>
            <person name="van Tonder A."/>
            <person name="Ginger M.L."/>
            <person name="Field M.C."/>
            <person name="Barry J.D."/>
            <person name="Hertz-Fowler C."/>
            <person name="Berriman M."/>
        </authorList>
    </citation>
    <scope>NUCLEOTIDE SEQUENCE</scope>
    <source>
        <strain evidence="7">Y486</strain>
    </source>
</reference>
<dbReference type="EMBL" id="HE573026">
    <property type="protein sequence ID" value="CCC52466.1"/>
    <property type="molecule type" value="Genomic_DNA"/>
</dbReference>
<keyword evidence="4" id="KW-0833">Ubl conjugation pathway</keyword>
<evidence type="ECO:0000256" key="4">
    <source>
        <dbReference type="ARBA" id="ARBA00022786"/>
    </source>
</evidence>
<dbReference type="SUPFAM" id="SSF49785">
    <property type="entry name" value="Galactose-binding domain-like"/>
    <property type="match status" value="1"/>
</dbReference>
<dbReference type="GO" id="GO:0070979">
    <property type="term" value="P:protein K11-linked ubiquitination"/>
    <property type="evidence" value="ECO:0007669"/>
    <property type="project" value="TreeGrafter"/>
</dbReference>
<dbReference type="InterPro" id="IPR016901">
    <property type="entry name" value="APC10/Doc1"/>
</dbReference>
<evidence type="ECO:0000256" key="1">
    <source>
        <dbReference type="ARBA" id="ARBA00006762"/>
    </source>
</evidence>
<dbReference type="PANTHER" id="PTHR12936">
    <property type="entry name" value="ANAPHASE-PROMOTING COMPLEX 10"/>
    <property type="match status" value="1"/>
</dbReference>
<keyword evidence="2" id="KW-0132">Cell division</keyword>
<proteinExistence type="inferred from homology"/>
<evidence type="ECO:0000256" key="2">
    <source>
        <dbReference type="ARBA" id="ARBA00022618"/>
    </source>
</evidence>
<evidence type="ECO:0000313" key="7">
    <source>
        <dbReference type="EMBL" id="CCC52466.1"/>
    </source>
</evidence>
<organism evidence="7">
    <name type="scientific">Trypanosoma vivax (strain Y486)</name>
    <dbReference type="NCBI Taxonomy" id="1055687"/>
    <lineage>
        <taxon>Eukaryota</taxon>
        <taxon>Discoba</taxon>
        <taxon>Euglenozoa</taxon>
        <taxon>Kinetoplastea</taxon>
        <taxon>Metakinetoplastina</taxon>
        <taxon>Trypanosomatida</taxon>
        <taxon>Trypanosomatidae</taxon>
        <taxon>Trypanosoma</taxon>
        <taxon>Duttonella</taxon>
    </lineage>
</organism>
<evidence type="ECO:0000259" key="6">
    <source>
        <dbReference type="PROSITE" id="PS51284"/>
    </source>
</evidence>
<dbReference type="Pfam" id="PF03256">
    <property type="entry name" value="ANAPC10"/>
    <property type="match status" value="1"/>
</dbReference>
<dbReference type="AlphaFoldDB" id="G0U4V1"/>
<dbReference type="PROSITE" id="PS51284">
    <property type="entry name" value="DOC"/>
    <property type="match status" value="1"/>
</dbReference>